<feature type="binding site" evidence="7">
    <location>
        <position position="150"/>
    </location>
    <ligand>
        <name>ATP</name>
        <dbReference type="ChEBI" id="CHEBI:30616"/>
    </ligand>
</feature>
<dbReference type="GO" id="GO:0004765">
    <property type="term" value="F:shikimate kinase activity"/>
    <property type="evidence" value="ECO:0007669"/>
    <property type="project" value="UniProtKB-UniRule"/>
</dbReference>
<proteinExistence type="inferred from homology"/>
<gene>
    <name evidence="7" type="primary">aroK</name>
    <name evidence="8" type="ORF">GCM10025874_08610</name>
</gene>
<dbReference type="PANTHER" id="PTHR21087">
    <property type="entry name" value="SHIKIMATE KINASE"/>
    <property type="match status" value="1"/>
</dbReference>
<dbReference type="GO" id="GO:0009423">
    <property type="term" value="P:chorismate biosynthetic process"/>
    <property type="evidence" value="ECO:0007669"/>
    <property type="project" value="UniProtKB-UniRule"/>
</dbReference>
<dbReference type="InterPro" id="IPR027417">
    <property type="entry name" value="P-loop_NTPase"/>
</dbReference>
<comment type="catalytic activity">
    <reaction evidence="7">
        <text>shikimate + ATP = 3-phosphoshikimate + ADP + H(+)</text>
        <dbReference type="Rhea" id="RHEA:13121"/>
        <dbReference type="ChEBI" id="CHEBI:15378"/>
        <dbReference type="ChEBI" id="CHEBI:30616"/>
        <dbReference type="ChEBI" id="CHEBI:36208"/>
        <dbReference type="ChEBI" id="CHEBI:145989"/>
        <dbReference type="ChEBI" id="CHEBI:456216"/>
        <dbReference type="EC" id="2.7.1.71"/>
    </reaction>
</comment>
<sequence length="170" mass="18064">MAGALVVFIGPMAAGKTRIGKRVAKRLGVPFIDSDKVIVAEHGPVAEIFVEHGEPHFRALEAAVVVAALEEPAVVSLGGGAPMTPAVAKALAGHDVVLLTTSPEAVESRIGDGRRPLLAERGIEAWIELLEQRLPTYEALATHTVDTSRRPIDHIAAELADRVRAREHLA</sequence>
<evidence type="ECO:0000256" key="4">
    <source>
        <dbReference type="ARBA" id="ARBA00022777"/>
    </source>
</evidence>
<comment type="caution">
    <text evidence="8">The sequence shown here is derived from an EMBL/GenBank/DDBJ whole genome shotgun (WGS) entry which is preliminary data.</text>
</comment>
<dbReference type="EC" id="2.7.1.71" evidence="7"/>
<dbReference type="AlphaFoldDB" id="A0AA37UE97"/>
<keyword evidence="9" id="KW-1185">Reference proteome</keyword>
<dbReference type="EMBL" id="BSUL01000001">
    <property type="protein sequence ID" value="GMA27608.1"/>
    <property type="molecule type" value="Genomic_DNA"/>
</dbReference>
<keyword evidence="7" id="KW-0479">Metal-binding</keyword>
<dbReference type="RefSeq" id="WP_284230341.1">
    <property type="nucleotide sequence ID" value="NZ_BSUL01000001.1"/>
</dbReference>
<keyword evidence="7" id="KW-0963">Cytoplasm</keyword>
<evidence type="ECO:0000313" key="8">
    <source>
        <dbReference type="EMBL" id="GMA27608.1"/>
    </source>
</evidence>
<evidence type="ECO:0000256" key="5">
    <source>
        <dbReference type="ARBA" id="ARBA00022840"/>
    </source>
</evidence>
<dbReference type="CDD" id="cd00464">
    <property type="entry name" value="SK"/>
    <property type="match status" value="1"/>
</dbReference>
<comment type="subunit">
    <text evidence="7">Monomer.</text>
</comment>
<keyword evidence="4 7" id="KW-0418">Kinase</keyword>
<feature type="binding site" evidence="7">
    <location>
        <begin position="13"/>
        <end position="18"/>
    </location>
    <ligand>
        <name>ATP</name>
        <dbReference type="ChEBI" id="CHEBI:30616"/>
    </ligand>
</feature>
<comment type="similarity">
    <text evidence="7">Belongs to the shikimate kinase family.</text>
</comment>
<reference evidence="8 9" key="1">
    <citation type="journal article" date="2014" name="Int. J. Syst. Evol. Microbiol.">
        <title>Complete genome sequence of Corynebacterium casei LMG S-19264T (=DSM 44701T), isolated from a smear-ripened cheese.</title>
        <authorList>
            <consortium name="US DOE Joint Genome Institute (JGI-PGF)"/>
            <person name="Walter F."/>
            <person name="Albersmeier A."/>
            <person name="Kalinowski J."/>
            <person name="Ruckert C."/>
        </authorList>
    </citation>
    <scope>NUCLEOTIDE SEQUENCE [LARGE SCALE GENOMIC DNA]</scope>
    <source>
        <strain evidence="8 9">NBRC 112289</strain>
    </source>
</reference>
<keyword evidence="3 7" id="KW-0547">Nucleotide-binding</keyword>
<dbReference type="HAMAP" id="MF_00109">
    <property type="entry name" value="Shikimate_kinase"/>
    <property type="match status" value="1"/>
</dbReference>
<dbReference type="InterPro" id="IPR031322">
    <property type="entry name" value="Shikimate/glucono_kinase"/>
</dbReference>
<evidence type="ECO:0000256" key="2">
    <source>
        <dbReference type="ARBA" id="ARBA00022679"/>
    </source>
</evidence>
<protein>
    <recommendedName>
        <fullName evidence="7">Shikimate kinase</fullName>
        <shortName evidence="7">SK</shortName>
        <ecNumber evidence="7">2.7.1.71</ecNumber>
    </recommendedName>
</protein>
<keyword evidence="2 7" id="KW-0808">Transferase</keyword>
<organism evidence="8 9">
    <name type="scientific">Arenivirga flava</name>
    <dbReference type="NCBI Taxonomy" id="1930060"/>
    <lineage>
        <taxon>Bacteria</taxon>
        <taxon>Bacillati</taxon>
        <taxon>Actinomycetota</taxon>
        <taxon>Actinomycetes</taxon>
        <taxon>Micrococcales</taxon>
        <taxon>Microbacteriaceae</taxon>
        <taxon>Arenivirga</taxon>
    </lineage>
</organism>
<dbReference type="GO" id="GO:0005524">
    <property type="term" value="F:ATP binding"/>
    <property type="evidence" value="ECO:0007669"/>
    <property type="project" value="UniProtKB-UniRule"/>
</dbReference>
<feature type="binding site" evidence="7">
    <location>
        <position position="133"/>
    </location>
    <ligand>
        <name>substrate</name>
    </ligand>
</feature>
<feature type="binding site" evidence="7">
    <location>
        <position position="58"/>
    </location>
    <ligand>
        <name>substrate</name>
    </ligand>
</feature>
<evidence type="ECO:0000256" key="3">
    <source>
        <dbReference type="ARBA" id="ARBA00022741"/>
    </source>
</evidence>
<feature type="binding site" evidence="7">
    <location>
        <position position="35"/>
    </location>
    <ligand>
        <name>substrate</name>
    </ligand>
</feature>
<dbReference type="GO" id="GO:0000287">
    <property type="term" value="F:magnesium ion binding"/>
    <property type="evidence" value="ECO:0007669"/>
    <property type="project" value="UniProtKB-UniRule"/>
</dbReference>
<evidence type="ECO:0000256" key="6">
    <source>
        <dbReference type="ARBA" id="ARBA00023141"/>
    </source>
</evidence>
<evidence type="ECO:0000313" key="9">
    <source>
        <dbReference type="Proteomes" id="UP001157160"/>
    </source>
</evidence>
<keyword evidence="5 7" id="KW-0067">ATP-binding</keyword>
<dbReference type="Pfam" id="PF01202">
    <property type="entry name" value="SKI"/>
    <property type="match status" value="1"/>
</dbReference>
<dbReference type="Proteomes" id="UP001157160">
    <property type="component" value="Unassembled WGS sequence"/>
</dbReference>
<keyword evidence="7" id="KW-0460">Magnesium</keyword>
<feature type="binding site" evidence="7">
    <location>
        <position position="115"/>
    </location>
    <ligand>
        <name>ATP</name>
        <dbReference type="ChEBI" id="CHEBI:30616"/>
    </ligand>
</feature>
<comment type="function">
    <text evidence="7">Catalyzes the specific phosphorylation of the 3-hydroxyl group of shikimic acid using ATP as a cosubstrate.</text>
</comment>
<feature type="binding site" evidence="7">
    <location>
        <position position="79"/>
    </location>
    <ligand>
        <name>substrate</name>
    </ligand>
</feature>
<comment type="cofactor">
    <cofactor evidence="7">
        <name>Mg(2+)</name>
        <dbReference type="ChEBI" id="CHEBI:18420"/>
    </cofactor>
    <text evidence="7">Binds 1 Mg(2+) ion per subunit.</text>
</comment>
<dbReference type="PRINTS" id="PR01100">
    <property type="entry name" value="SHIKIMTKNASE"/>
</dbReference>
<comment type="subcellular location">
    <subcellularLocation>
        <location evidence="7">Cytoplasm</location>
    </subcellularLocation>
</comment>
<dbReference type="GO" id="GO:0008652">
    <property type="term" value="P:amino acid biosynthetic process"/>
    <property type="evidence" value="ECO:0007669"/>
    <property type="project" value="UniProtKB-KW"/>
</dbReference>
<keyword evidence="1 7" id="KW-0028">Amino-acid biosynthesis</keyword>
<comment type="pathway">
    <text evidence="7">Metabolic intermediate biosynthesis; chorismate biosynthesis; chorismate from D-erythrose 4-phosphate and phosphoenolpyruvate: step 5/7.</text>
</comment>
<evidence type="ECO:0000256" key="7">
    <source>
        <dbReference type="HAMAP-Rule" id="MF_00109"/>
    </source>
</evidence>
<dbReference type="Gene3D" id="3.40.50.300">
    <property type="entry name" value="P-loop containing nucleotide triphosphate hydrolases"/>
    <property type="match status" value="1"/>
</dbReference>
<dbReference type="GO" id="GO:0009073">
    <property type="term" value="P:aromatic amino acid family biosynthetic process"/>
    <property type="evidence" value="ECO:0007669"/>
    <property type="project" value="UniProtKB-KW"/>
</dbReference>
<name>A0AA37UE97_9MICO</name>
<dbReference type="InterPro" id="IPR000623">
    <property type="entry name" value="Shikimate_kinase/TSH1"/>
</dbReference>
<keyword evidence="6 7" id="KW-0057">Aromatic amino acid biosynthesis</keyword>
<dbReference type="SUPFAM" id="SSF52540">
    <property type="entry name" value="P-loop containing nucleoside triphosphate hydrolases"/>
    <property type="match status" value="1"/>
</dbReference>
<dbReference type="PANTHER" id="PTHR21087:SF16">
    <property type="entry name" value="SHIKIMATE KINASE 1, CHLOROPLASTIC"/>
    <property type="match status" value="1"/>
</dbReference>
<dbReference type="GO" id="GO:0005829">
    <property type="term" value="C:cytosol"/>
    <property type="evidence" value="ECO:0007669"/>
    <property type="project" value="TreeGrafter"/>
</dbReference>
<feature type="binding site" evidence="7">
    <location>
        <position position="17"/>
    </location>
    <ligand>
        <name>Mg(2+)</name>
        <dbReference type="ChEBI" id="CHEBI:18420"/>
    </ligand>
</feature>
<evidence type="ECO:0000256" key="1">
    <source>
        <dbReference type="ARBA" id="ARBA00022605"/>
    </source>
</evidence>
<accession>A0AA37UE97</accession>